<keyword evidence="2" id="KW-1185">Reference proteome</keyword>
<dbReference type="RefSeq" id="WP_121521844.1">
    <property type="nucleotide sequence ID" value="NZ_RCHR01000002.1"/>
</dbReference>
<protein>
    <recommendedName>
        <fullName evidence="3">Polyhydroxyalkanoic acid inclusion protein PhaP</fullName>
    </recommendedName>
</protein>
<evidence type="ECO:0000313" key="1">
    <source>
        <dbReference type="EMBL" id="RLL46593.1"/>
    </source>
</evidence>
<proteinExistence type="predicted"/>
<evidence type="ECO:0000313" key="2">
    <source>
        <dbReference type="Proteomes" id="UP000270219"/>
    </source>
</evidence>
<dbReference type="Proteomes" id="UP000270219">
    <property type="component" value="Unassembled WGS sequence"/>
</dbReference>
<dbReference type="EMBL" id="RCHR01000002">
    <property type="protein sequence ID" value="RLL46593.1"/>
    <property type="molecule type" value="Genomic_DNA"/>
</dbReference>
<organism evidence="1 2">
    <name type="scientific">Oceanobacillus piezotolerans</name>
    <dbReference type="NCBI Taxonomy" id="2448030"/>
    <lineage>
        <taxon>Bacteria</taxon>
        <taxon>Bacillati</taxon>
        <taxon>Bacillota</taxon>
        <taxon>Bacilli</taxon>
        <taxon>Bacillales</taxon>
        <taxon>Bacillaceae</taxon>
        <taxon>Oceanobacillus</taxon>
    </lineage>
</organism>
<accession>A0A498D889</accession>
<dbReference type="InterPro" id="IPR011728">
    <property type="entry name" value="PhaP_Bmeg"/>
</dbReference>
<reference evidence="1 2" key="1">
    <citation type="submission" date="2018-10" db="EMBL/GenBank/DDBJ databases">
        <title>Oceanobacillus sp. YLB-02 draft genome.</title>
        <authorList>
            <person name="Yu L."/>
        </authorList>
    </citation>
    <scope>NUCLEOTIDE SEQUENCE [LARGE SCALE GENOMIC DNA]</scope>
    <source>
        <strain evidence="1 2">YLB-02</strain>
    </source>
</reference>
<name>A0A498D889_9BACI</name>
<dbReference type="AlphaFoldDB" id="A0A498D889"/>
<evidence type="ECO:0008006" key="3">
    <source>
        <dbReference type="Google" id="ProtNLM"/>
    </source>
</evidence>
<dbReference type="OrthoDB" id="2677976at2"/>
<comment type="caution">
    <text evidence="1">The sequence shown here is derived from an EMBL/GenBank/DDBJ whole genome shotgun (WGS) entry which is preliminary data.</text>
</comment>
<gene>
    <name evidence="1" type="ORF">D8M04_05135</name>
</gene>
<sequence length="170" mass="19552">MAERKGSNKSANEQMVDSIWGFWLNPGEIFENVEFQALRNIENQKKWINGTRDQYTQLEDNTKKLATDWKTSAASFLANNNAYAEGDYQEWLNKLEEVGHKSYTIAFLPGKTTLDILSKSTDQLEEATVKAIVQNKKTREEATKVFEGFVEQWKQTQKGMLEFFSPRPSA</sequence>
<dbReference type="Pfam" id="PF09602">
    <property type="entry name" value="PhaP_Bmeg"/>
    <property type="match status" value="1"/>
</dbReference>